<sequence length="51" mass="5746">DMNKLYDSGEITLFGTRSISDSNTGFKYSFLPMVKCPIRATKEISAEIKIK</sequence>
<dbReference type="AlphaFoldDB" id="X1C8K6"/>
<comment type="caution">
    <text evidence="1">The sequence shown here is derived from an EMBL/GenBank/DDBJ whole genome shotgun (WGS) entry which is preliminary data.</text>
</comment>
<protein>
    <submittedName>
        <fullName evidence="1">Uncharacterized protein</fullName>
    </submittedName>
</protein>
<evidence type="ECO:0000313" key="1">
    <source>
        <dbReference type="EMBL" id="GAH03707.1"/>
    </source>
</evidence>
<accession>X1C8K6</accession>
<feature type="non-terminal residue" evidence="1">
    <location>
        <position position="1"/>
    </location>
</feature>
<name>X1C8K6_9ZZZZ</name>
<dbReference type="EMBL" id="BART01020416">
    <property type="protein sequence ID" value="GAH03707.1"/>
    <property type="molecule type" value="Genomic_DNA"/>
</dbReference>
<reference evidence="1" key="1">
    <citation type="journal article" date="2014" name="Front. Microbiol.">
        <title>High frequency of phylogenetically diverse reductive dehalogenase-homologous genes in deep subseafloor sedimentary metagenomes.</title>
        <authorList>
            <person name="Kawai M."/>
            <person name="Futagami T."/>
            <person name="Toyoda A."/>
            <person name="Takaki Y."/>
            <person name="Nishi S."/>
            <person name="Hori S."/>
            <person name="Arai W."/>
            <person name="Tsubouchi T."/>
            <person name="Morono Y."/>
            <person name="Uchiyama I."/>
            <person name="Ito T."/>
            <person name="Fujiyama A."/>
            <person name="Inagaki F."/>
            <person name="Takami H."/>
        </authorList>
    </citation>
    <scope>NUCLEOTIDE SEQUENCE</scope>
    <source>
        <strain evidence="1">Expedition CK06-06</strain>
    </source>
</reference>
<organism evidence="1">
    <name type="scientific">marine sediment metagenome</name>
    <dbReference type="NCBI Taxonomy" id="412755"/>
    <lineage>
        <taxon>unclassified sequences</taxon>
        <taxon>metagenomes</taxon>
        <taxon>ecological metagenomes</taxon>
    </lineage>
</organism>
<proteinExistence type="predicted"/>
<gene>
    <name evidence="1" type="ORF">S01H4_37939</name>
</gene>